<evidence type="ECO:0000256" key="4">
    <source>
        <dbReference type="ARBA" id="ARBA00022519"/>
    </source>
</evidence>
<comment type="subcellular location">
    <subcellularLocation>
        <location evidence="1">Cell inner membrane</location>
        <topology evidence="1">Multi-pass membrane protein</topology>
    </subcellularLocation>
</comment>
<accession>A0A316GI48</accession>
<evidence type="ECO:0000313" key="10">
    <source>
        <dbReference type="EMBL" id="PWK59841.1"/>
    </source>
</evidence>
<feature type="domain" description="ABC transmembrane type-1" evidence="9">
    <location>
        <begin position="323"/>
        <end position="511"/>
    </location>
</feature>
<feature type="transmembrane region" description="Helical" evidence="8">
    <location>
        <begin position="237"/>
        <end position="259"/>
    </location>
</feature>
<keyword evidence="11" id="KW-1185">Reference proteome</keyword>
<dbReference type="Gene3D" id="1.10.3720.10">
    <property type="entry name" value="MetI-like"/>
    <property type="match status" value="2"/>
</dbReference>
<feature type="transmembrane region" description="Helical" evidence="8">
    <location>
        <begin position="88"/>
        <end position="111"/>
    </location>
</feature>
<dbReference type="PANTHER" id="PTHR43357">
    <property type="entry name" value="INNER MEMBRANE ABC TRANSPORTER PERMEASE PROTEIN YDCV"/>
    <property type="match status" value="1"/>
</dbReference>
<dbReference type="InterPro" id="IPR035906">
    <property type="entry name" value="MetI-like_sf"/>
</dbReference>
<feature type="transmembrane region" description="Helical" evidence="8">
    <location>
        <begin position="280"/>
        <end position="306"/>
    </location>
</feature>
<dbReference type="PANTHER" id="PTHR43357:SF4">
    <property type="entry name" value="INNER MEMBRANE ABC TRANSPORTER PERMEASE PROTEIN YDCV"/>
    <property type="match status" value="1"/>
</dbReference>
<feature type="transmembrane region" description="Helical" evidence="8">
    <location>
        <begin position="326"/>
        <end position="348"/>
    </location>
</feature>
<feature type="transmembrane region" description="Helical" evidence="8">
    <location>
        <begin position="360"/>
        <end position="380"/>
    </location>
</feature>
<dbReference type="InterPro" id="IPR000515">
    <property type="entry name" value="MetI-like"/>
</dbReference>
<reference evidence="10 11" key="1">
    <citation type="submission" date="2018-05" db="EMBL/GenBank/DDBJ databases">
        <title>Genomic Encyclopedia of Type Strains, Phase IV (KMG-IV): sequencing the most valuable type-strain genomes for metagenomic binning, comparative biology and taxonomic classification.</title>
        <authorList>
            <person name="Goeker M."/>
        </authorList>
    </citation>
    <scope>NUCLEOTIDE SEQUENCE [LARGE SCALE GENOMIC DNA]</scope>
    <source>
        <strain evidence="10 11">DSM 16097</strain>
    </source>
</reference>
<dbReference type="GO" id="GO:0055085">
    <property type="term" value="P:transmembrane transport"/>
    <property type="evidence" value="ECO:0007669"/>
    <property type="project" value="InterPro"/>
</dbReference>
<name>A0A316GI48_9RHOB</name>
<evidence type="ECO:0000256" key="2">
    <source>
        <dbReference type="ARBA" id="ARBA00022448"/>
    </source>
</evidence>
<dbReference type="PROSITE" id="PS50928">
    <property type="entry name" value="ABC_TM1"/>
    <property type="match status" value="2"/>
</dbReference>
<evidence type="ECO:0000256" key="7">
    <source>
        <dbReference type="ARBA" id="ARBA00023136"/>
    </source>
</evidence>
<keyword evidence="3" id="KW-1003">Cell membrane</keyword>
<dbReference type="OrthoDB" id="7066776at2"/>
<protein>
    <submittedName>
        <fullName evidence="10">Thiamine transport system permease protein</fullName>
    </submittedName>
</protein>
<keyword evidence="5 8" id="KW-0812">Transmembrane</keyword>
<keyword evidence="7 8" id="KW-0472">Membrane</keyword>
<feature type="domain" description="ABC transmembrane type-1" evidence="9">
    <location>
        <begin position="51"/>
        <end position="255"/>
    </location>
</feature>
<dbReference type="RefSeq" id="WP_109668926.1">
    <property type="nucleotide sequence ID" value="NZ_QGGW01000006.1"/>
</dbReference>
<proteinExistence type="predicted"/>
<feature type="transmembrane region" description="Helical" evidence="8">
    <location>
        <begin position="131"/>
        <end position="153"/>
    </location>
</feature>
<comment type="caution">
    <text evidence="10">The sequence shown here is derived from an EMBL/GenBank/DDBJ whole genome shotgun (WGS) entry which is preliminary data.</text>
</comment>
<dbReference type="SUPFAM" id="SSF161098">
    <property type="entry name" value="MetI-like"/>
    <property type="match status" value="2"/>
</dbReference>
<organism evidence="10 11">
    <name type="scientific">Roseicyclus mahoneyensis</name>
    <dbReference type="NCBI Taxonomy" id="164332"/>
    <lineage>
        <taxon>Bacteria</taxon>
        <taxon>Pseudomonadati</taxon>
        <taxon>Pseudomonadota</taxon>
        <taxon>Alphaproteobacteria</taxon>
        <taxon>Rhodobacterales</taxon>
        <taxon>Roseobacteraceae</taxon>
        <taxon>Roseicyclus</taxon>
    </lineage>
</organism>
<feature type="transmembrane region" description="Helical" evidence="8">
    <location>
        <begin position="188"/>
        <end position="211"/>
    </location>
</feature>
<evidence type="ECO:0000256" key="1">
    <source>
        <dbReference type="ARBA" id="ARBA00004429"/>
    </source>
</evidence>
<feature type="transmembrane region" description="Helical" evidence="8">
    <location>
        <begin position="386"/>
        <end position="407"/>
    </location>
</feature>
<dbReference type="GO" id="GO:0005886">
    <property type="term" value="C:plasma membrane"/>
    <property type="evidence" value="ECO:0007669"/>
    <property type="project" value="UniProtKB-SubCell"/>
</dbReference>
<evidence type="ECO:0000256" key="3">
    <source>
        <dbReference type="ARBA" id="ARBA00022475"/>
    </source>
</evidence>
<feature type="transmembrane region" description="Helical" evidence="8">
    <location>
        <begin position="448"/>
        <end position="473"/>
    </location>
</feature>
<dbReference type="EMBL" id="QGGW01000006">
    <property type="protein sequence ID" value="PWK59841.1"/>
    <property type="molecule type" value="Genomic_DNA"/>
</dbReference>
<gene>
    <name evidence="10" type="ORF">C7455_106128</name>
</gene>
<evidence type="ECO:0000256" key="5">
    <source>
        <dbReference type="ARBA" id="ARBA00022692"/>
    </source>
</evidence>
<sequence>MATRARPLTPIHWLGAAFAALAALCVLGPLAAVMLRADWPPALGPADWAAVRFTLLQAVLSAAVSVTLAIPVARALARRDFTGRRALVTLMGAPFLLPVIVAVLGLLAVFGRAGWINAGLQGIGLGRVDVYGLQGVVLAHVFLNLPLAVRLLLQGWQAIPSERMRLATALGFSGPDMRRHFERPLLRAILPGAALLIFLICTTSFAVALILGGGPGATTVELAIYQAFRFDFDLGRAALLGLVQVAICLGAAALAFGAIRGQEVGAGLDRPPMGWPGDGLVSRLGDTLAIGTAAIFLLLPLLAVLLQGLPALADLPVGVWQAALRSIGLALASTALALSLALPIALLVARLTRPGLVEALAFLTIAVSPLVVGTGLFVLIRPLANPVALALPITALVNALVALPFLLRALVPAATAAEATQGRLADALGLRGAARLRHAILPRLKRPLGFGAGLAAAFSMGDLGVITLFSTPGQGTLPLEMYRLMGAYRTDDAQGAAVLLLALTLGLFWLFDRGGRMDADTR</sequence>
<feature type="transmembrane region" description="Helical" evidence="8">
    <location>
        <begin position="493"/>
        <end position="511"/>
    </location>
</feature>
<keyword evidence="4" id="KW-0997">Cell inner membrane</keyword>
<dbReference type="AlphaFoldDB" id="A0A316GI48"/>
<evidence type="ECO:0000256" key="6">
    <source>
        <dbReference type="ARBA" id="ARBA00022989"/>
    </source>
</evidence>
<dbReference type="Proteomes" id="UP000245708">
    <property type="component" value="Unassembled WGS sequence"/>
</dbReference>
<keyword evidence="2" id="KW-0813">Transport</keyword>
<evidence type="ECO:0000256" key="8">
    <source>
        <dbReference type="SAM" id="Phobius"/>
    </source>
</evidence>
<feature type="transmembrane region" description="Helical" evidence="8">
    <location>
        <begin position="12"/>
        <end position="35"/>
    </location>
</feature>
<feature type="transmembrane region" description="Helical" evidence="8">
    <location>
        <begin position="55"/>
        <end position="76"/>
    </location>
</feature>
<evidence type="ECO:0000313" key="11">
    <source>
        <dbReference type="Proteomes" id="UP000245708"/>
    </source>
</evidence>
<dbReference type="CDD" id="cd06261">
    <property type="entry name" value="TM_PBP2"/>
    <property type="match status" value="1"/>
</dbReference>
<evidence type="ECO:0000259" key="9">
    <source>
        <dbReference type="PROSITE" id="PS50928"/>
    </source>
</evidence>
<keyword evidence="6 8" id="KW-1133">Transmembrane helix</keyword>